<comment type="function">
    <text evidence="4">An aminoacyl-tRNA editing enzyme that deacylates mischarged D-aminoacyl-tRNAs. Also deacylates mischarged glycyl-tRNA(Ala), protecting cells against glycine mischarging by AlaRS. Acts via tRNA-based rather than protein-based catalysis; rejects L-amino acids rather than detecting D-amino acids in the active site. By recycling D-aminoacyl-tRNA to D-amino acids and free tRNA molecules, this enzyme counteracts the toxicity associated with the formation of D-aminoacyl-tRNA entities in vivo and helps enforce protein L-homochirality.</text>
</comment>
<comment type="caution">
    <text evidence="5">The sequence shown here is derived from an EMBL/GenBank/DDBJ whole genome shotgun (WGS) entry which is preliminary data.</text>
</comment>
<dbReference type="Pfam" id="PF02580">
    <property type="entry name" value="Tyr_Deacylase"/>
    <property type="match status" value="1"/>
</dbReference>
<feature type="short sequence motif" description="Gly-cisPro motif, important for rejection of L-amino acids" evidence="4">
    <location>
        <begin position="138"/>
        <end position="139"/>
    </location>
</feature>
<dbReference type="EMBL" id="DQHO01000032">
    <property type="protein sequence ID" value="HCS94070.1"/>
    <property type="molecule type" value="Genomic_DNA"/>
</dbReference>
<dbReference type="FunFam" id="3.50.80.10:FF:000001">
    <property type="entry name" value="D-aminoacyl-tRNA deacylase"/>
    <property type="match status" value="1"/>
</dbReference>
<dbReference type="Gene3D" id="3.50.80.10">
    <property type="entry name" value="D-tyrosyl-tRNA(Tyr) deacylase"/>
    <property type="match status" value="1"/>
</dbReference>
<dbReference type="InterPro" id="IPR023509">
    <property type="entry name" value="DTD-like_sf"/>
</dbReference>
<evidence type="ECO:0000313" key="6">
    <source>
        <dbReference type="Proteomes" id="UP000262195"/>
    </source>
</evidence>
<dbReference type="GO" id="GO:0000049">
    <property type="term" value="F:tRNA binding"/>
    <property type="evidence" value="ECO:0007669"/>
    <property type="project" value="UniProtKB-UniRule"/>
</dbReference>
<keyword evidence="4" id="KW-0378">Hydrolase</keyword>
<sequence length="149" mass="16783">MRVVLQKVKKAEVSVDGTLISAIDRGLLLLVGVEENDEREDLIYCANKIAKMRIFEDEDDKMNLSISDCNGRVLSVSQFTLMADTKKGNRPSFTRAARPDKALSYFEQFNTLLEERLHFPIKTGLFGAHMQVKLVNDGPVTIIVDSHNK</sequence>
<keyword evidence="2 4" id="KW-0820">tRNA-binding</keyword>
<organism evidence="5 6">
    <name type="scientific">Bavariicoccus seileri</name>
    <dbReference type="NCBI Taxonomy" id="549685"/>
    <lineage>
        <taxon>Bacteria</taxon>
        <taxon>Bacillati</taxon>
        <taxon>Bacillota</taxon>
        <taxon>Bacilli</taxon>
        <taxon>Lactobacillales</taxon>
        <taxon>Enterococcaceae</taxon>
        <taxon>Bavariicoccus</taxon>
    </lineage>
</organism>
<dbReference type="Proteomes" id="UP000262195">
    <property type="component" value="Unassembled WGS sequence"/>
</dbReference>
<dbReference type="EC" id="3.1.1.96" evidence="4"/>
<accession>A0A3D4S5R9</accession>
<dbReference type="AlphaFoldDB" id="A0A3D4S5R9"/>
<dbReference type="GO" id="GO:0043908">
    <property type="term" value="F:Ser(Gly)-tRNA(Ala) hydrolase activity"/>
    <property type="evidence" value="ECO:0007669"/>
    <property type="project" value="UniProtKB-UniRule"/>
</dbReference>
<dbReference type="CDD" id="cd00563">
    <property type="entry name" value="Dtyr_deacylase"/>
    <property type="match status" value="1"/>
</dbReference>
<dbReference type="GO" id="GO:0051500">
    <property type="term" value="F:D-tyrosyl-tRNA(Tyr) deacylase activity"/>
    <property type="evidence" value="ECO:0007669"/>
    <property type="project" value="TreeGrafter"/>
</dbReference>
<evidence type="ECO:0000256" key="4">
    <source>
        <dbReference type="HAMAP-Rule" id="MF_00518"/>
    </source>
</evidence>
<comment type="catalytic activity">
    <reaction evidence="4">
        <text>a D-aminoacyl-tRNA + H2O = a tRNA + a D-alpha-amino acid + H(+)</text>
        <dbReference type="Rhea" id="RHEA:13953"/>
        <dbReference type="Rhea" id="RHEA-COMP:10123"/>
        <dbReference type="Rhea" id="RHEA-COMP:10124"/>
        <dbReference type="ChEBI" id="CHEBI:15377"/>
        <dbReference type="ChEBI" id="CHEBI:15378"/>
        <dbReference type="ChEBI" id="CHEBI:59871"/>
        <dbReference type="ChEBI" id="CHEBI:78442"/>
        <dbReference type="ChEBI" id="CHEBI:79333"/>
        <dbReference type="EC" id="3.1.1.96"/>
    </reaction>
</comment>
<dbReference type="STRING" id="1121105.GCA_000421665_01384"/>
<dbReference type="PANTHER" id="PTHR10472">
    <property type="entry name" value="D-TYROSYL-TRNA TYR DEACYLASE"/>
    <property type="match status" value="1"/>
</dbReference>
<reference evidence="5 6" key="1">
    <citation type="journal article" date="2018" name="Nat. Biotechnol.">
        <title>A standardized bacterial taxonomy based on genome phylogeny substantially revises the tree of life.</title>
        <authorList>
            <person name="Parks D.H."/>
            <person name="Chuvochina M."/>
            <person name="Waite D.W."/>
            <person name="Rinke C."/>
            <person name="Skarshewski A."/>
            <person name="Chaumeil P.A."/>
            <person name="Hugenholtz P."/>
        </authorList>
    </citation>
    <scope>NUCLEOTIDE SEQUENCE [LARGE SCALE GENOMIC DNA]</scope>
    <source>
        <strain evidence="5">UBA11306</strain>
    </source>
</reference>
<dbReference type="PANTHER" id="PTHR10472:SF5">
    <property type="entry name" value="D-AMINOACYL-TRNA DEACYLASE 1"/>
    <property type="match status" value="1"/>
</dbReference>
<dbReference type="GO" id="GO:0106026">
    <property type="term" value="F:Gly-tRNA(Ala) deacylase activity"/>
    <property type="evidence" value="ECO:0007669"/>
    <property type="project" value="UniProtKB-UniRule"/>
</dbReference>
<comment type="subcellular location">
    <subcellularLocation>
        <location evidence="4">Cytoplasm</location>
    </subcellularLocation>
</comment>
<name>A0A3D4S5R9_9ENTE</name>
<evidence type="ECO:0000313" key="5">
    <source>
        <dbReference type="EMBL" id="HCS94070.1"/>
    </source>
</evidence>
<dbReference type="GO" id="GO:0005737">
    <property type="term" value="C:cytoplasm"/>
    <property type="evidence" value="ECO:0007669"/>
    <property type="project" value="UniProtKB-SubCell"/>
</dbReference>
<evidence type="ECO:0000256" key="3">
    <source>
        <dbReference type="ARBA" id="ARBA00022884"/>
    </source>
</evidence>
<comment type="subunit">
    <text evidence="4">Homodimer.</text>
</comment>
<dbReference type="RefSeq" id="WP_022796647.1">
    <property type="nucleotide sequence ID" value="NZ_JBQDSL010000005.1"/>
</dbReference>
<dbReference type="NCBIfam" id="TIGR00256">
    <property type="entry name" value="D-aminoacyl-tRNA deacylase"/>
    <property type="match status" value="1"/>
</dbReference>
<protein>
    <recommendedName>
        <fullName evidence="4">D-aminoacyl-tRNA deacylase</fullName>
        <shortName evidence="4">DTD</shortName>
        <ecNumber evidence="4">3.1.1.96</ecNumber>
    </recommendedName>
    <alternativeName>
        <fullName evidence="4">Gly-tRNA(Ala) deacylase</fullName>
        <ecNumber evidence="4">3.1.1.-</ecNumber>
    </alternativeName>
</protein>
<keyword evidence="4" id="KW-0963">Cytoplasm</keyword>
<evidence type="ECO:0000256" key="2">
    <source>
        <dbReference type="ARBA" id="ARBA00022555"/>
    </source>
</evidence>
<gene>
    <name evidence="4" type="primary">dtd</name>
    <name evidence="5" type="ORF">DIW15_05125</name>
</gene>
<dbReference type="HAMAP" id="MF_00518">
    <property type="entry name" value="Deacylase_Dtd"/>
    <property type="match status" value="1"/>
</dbReference>
<comment type="similarity">
    <text evidence="1 4">Belongs to the DTD family.</text>
</comment>
<dbReference type="EC" id="3.1.1.-" evidence="4"/>
<dbReference type="GO" id="GO:0019478">
    <property type="term" value="P:D-amino acid catabolic process"/>
    <property type="evidence" value="ECO:0007669"/>
    <property type="project" value="UniProtKB-UniRule"/>
</dbReference>
<keyword evidence="3 4" id="KW-0694">RNA-binding</keyword>
<comment type="domain">
    <text evidence="4">A Gly-cisPro motif from one monomer fits into the active site of the other monomer to allow specific chiral rejection of L-amino acids.</text>
</comment>
<evidence type="ECO:0000256" key="1">
    <source>
        <dbReference type="ARBA" id="ARBA00009673"/>
    </source>
</evidence>
<dbReference type="InterPro" id="IPR003732">
    <property type="entry name" value="Daa-tRNA_deacyls_DTD"/>
</dbReference>
<proteinExistence type="inferred from homology"/>
<comment type="catalytic activity">
    <reaction evidence="4">
        <text>glycyl-tRNA(Ala) + H2O = tRNA(Ala) + glycine + H(+)</text>
        <dbReference type="Rhea" id="RHEA:53744"/>
        <dbReference type="Rhea" id="RHEA-COMP:9657"/>
        <dbReference type="Rhea" id="RHEA-COMP:13640"/>
        <dbReference type="ChEBI" id="CHEBI:15377"/>
        <dbReference type="ChEBI" id="CHEBI:15378"/>
        <dbReference type="ChEBI" id="CHEBI:57305"/>
        <dbReference type="ChEBI" id="CHEBI:78442"/>
        <dbReference type="ChEBI" id="CHEBI:78522"/>
    </reaction>
</comment>
<dbReference type="SUPFAM" id="SSF69500">
    <property type="entry name" value="DTD-like"/>
    <property type="match status" value="1"/>
</dbReference>